<keyword evidence="3" id="KW-1185">Reference proteome</keyword>
<reference evidence="2 3" key="1">
    <citation type="submission" date="2019-07" db="EMBL/GenBank/DDBJ databases">
        <title>Genomic Encyclopedia of Archaeal and Bacterial Type Strains, Phase II (KMG-II): from individual species to whole genera.</title>
        <authorList>
            <person name="Goeker M."/>
        </authorList>
    </citation>
    <scope>NUCLEOTIDE SEQUENCE [LARGE SCALE GENOMIC DNA]</scope>
    <source>
        <strain evidence="2 3">ATCC BAA-2084</strain>
    </source>
</reference>
<organism evidence="2 3">
    <name type="scientific">Altererythrobacter ishigakiensis</name>
    <dbReference type="NCBI Taxonomy" id="476157"/>
    <lineage>
        <taxon>Bacteria</taxon>
        <taxon>Pseudomonadati</taxon>
        <taxon>Pseudomonadota</taxon>
        <taxon>Alphaproteobacteria</taxon>
        <taxon>Sphingomonadales</taxon>
        <taxon>Erythrobacteraceae</taxon>
        <taxon>Altererythrobacter</taxon>
    </lineage>
</organism>
<dbReference type="STRING" id="476157.GCA_001663155_00739"/>
<gene>
    <name evidence="2" type="ORF">JN10_2063</name>
</gene>
<dbReference type="Proteomes" id="UP000320547">
    <property type="component" value="Unassembled WGS sequence"/>
</dbReference>
<dbReference type="AlphaFoldDB" id="A0A562ULN5"/>
<evidence type="ECO:0000313" key="3">
    <source>
        <dbReference type="Proteomes" id="UP000320547"/>
    </source>
</evidence>
<sequence length="72" mass="7404">MRKIAVPFATTLLLSVCIAAPAEANPGGGNHYGWCNGVGNKHHSTGCGGLPTIPPQTVNPVVTVNSVNENRP</sequence>
<keyword evidence="1" id="KW-0732">Signal</keyword>
<name>A0A562ULN5_9SPHN</name>
<dbReference type="RefSeq" id="WP_211352816.1">
    <property type="nucleotide sequence ID" value="NZ_VLLK01000002.1"/>
</dbReference>
<protein>
    <recommendedName>
        <fullName evidence="4">Secreted protein</fullName>
    </recommendedName>
</protein>
<feature type="signal peptide" evidence="1">
    <location>
        <begin position="1"/>
        <end position="24"/>
    </location>
</feature>
<evidence type="ECO:0000313" key="2">
    <source>
        <dbReference type="EMBL" id="TWJ06529.1"/>
    </source>
</evidence>
<proteinExistence type="predicted"/>
<accession>A0A562ULN5</accession>
<evidence type="ECO:0008006" key="4">
    <source>
        <dbReference type="Google" id="ProtNLM"/>
    </source>
</evidence>
<comment type="caution">
    <text evidence="2">The sequence shown here is derived from an EMBL/GenBank/DDBJ whole genome shotgun (WGS) entry which is preliminary data.</text>
</comment>
<feature type="chain" id="PRO_5022063083" description="Secreted protein" evidence="1">
    <location>
        <begin position="25"/>
        <end position="72"/>
    </location>
</feature>
<feature type="non-terminal residue" evidence="2">
    <location>
        <position position="72"/>
    </location>
</feature>
<dbReference type="EMBL" id="VLLK01000002">
    <property type="protein sequence ID" value="TWJ06529.1"/>
    <property type="molecule type" value="Genomic_DNA"/>
</dbReference>
<evidence type="ECO:0000256" key="1">
    <source>
        <dbReference type="SAM" id="SignalP"/>
    </source>
</evidence>